<dbReference type="GO" id="GO:0005829">
    <property type="term" value="C:cytosol"/>
    <property type="evidence" value="ECO:0007669"/>
    <property type="project" value="TreeGrafter"/>
</dbReference>
<evidence type="ECO:0000313" key="9">
    <source>
        <dbReference type="EMBL" id="SEV94675.1"/>
    </source>
</evidence>
<dbReference type="InterPro" id="IPR051472">
    <property type="entry name" value="T3SS_Stator/FliH"/>
</dbReference>
<dbReference type="PANTHER" id="PTHR34982">
    <property type="entry name" value="YOP PROTEINS TRANSLOCATION PROTEIN L"/>
    <property type="match status" value="1"/>
</dbReference>
<organism evidence="9 10">
    <name type="scientific">[Clostridium] fimetarium</name>
    <dbReference type="NCBI Taxonomy" id="99656"/>
    <lineage>
        <taxon>Bacteria</taxon>
        <taxon>Bacillati</taxon>
        <taxon>Bacillota</taxon>
        <taxon>Clostridia</taxon>
        <taxon>Lachnospirales</taxon>
        <taxon>Lachnospiraceae</taxon>
    </lineage>
</organism>
<reference evidence="9 10" key="1">
    <citation type="submission" date="2016-10" db="EMBL/GenBank/DDBJ databases">
        <authorList>
            <person name="de Groot N.N."/>
        </authorList>
    </citation>
    <scope>NUCLEOTIDE SEQUENCE [LARGE SCALE GENOMIC DNA]</scope>
    <source>
        <strain evidence="9 10">DSM 9179</strain>
    </source>
</reference>
<keyword evidence="9" id="KW-0966">Cell projection</keyword>
<proteinExistence type="inferred from homology"/>
<comment type="similarity">
    <text evidence="2">Belongs to the FliH family.</text>
</comment>
<protein>
    <submittedName>
        <fullName evidence="9">Flagellar assembly protein FliH</fullName>
    </submittedName>
</protein>
<keyword evidence="4" id="KW-1005">Bacterial flagellum biogenesis</keyword>
<dbReference type="Proteomes" id="UP000199701">
    <property type="component" value="Unassembled WGS sequence"/>
</dbReference>
<evidence type="ECO:0000256" key="1">
    <source>
        <dbReference type="ARBA" id="ARBA00003041"/>
    </source>
</evidence>
<dbReference type="RefSeq" id="WP_170841284.1">
    <property type="nucleotide sequence ID" value="NZ_FOJI01000002.1"/>
</dbReference>
<keyword evidence="6" id="KW-1006">Bacterial flagellum protein export</keyword>
<feature type="domain" description="Flagellar assembly protein FliH/Type III secretion system HrpE" evidence="8">
    <location>
        <begin position="148"/>
        <end position="272"/>
    </location>
</feature>
<evidence type="ECO:0000256" key="4">
    <source>
        <dbReference type="ARBA" id="ARBA00022795"/>
    </source>
</evidence>
<accession>A0A1I0N1I8</accession>
<evidence type="ECO:0000256" key="7">
    <source>
        <dbReference type="SAM" id="Coils"/>
    </source>
</evidence>
<keyword evidence="9" id="KW-0969">Cilium</keyword>
<evidence type="ECO:0000313" key="10">
    <source>
        <dbReference type="Proteomes" id="UP000199701"/>
    </source>
</evidence>
<gene>
    <name evidence="9" type="ORF">SAMN05421659_102303</name>
</gene>
<evidence type="ECO:0000259" key="8">
    <source>
        <dbReference type="Pfam" id="PF02108"/>
    </source>
</evidence>
<comment type="function">
    <text evidence="1">Needed for flagellar regrowth and assembly.</text>
</comment>
<dbReference type="STRING" id="99656.SAMN05421659_102303"/>
<evidence type="ECO:0000256" key="3">
    <source>
        <dbReference type="ARBA" id="ARBA00022448"/>
    </source>
</evidence>
<keyword evidence="5" id="KW-0653">Protein transport</keyword>
<keyword evidence="9" id="KW-0282">Flagellum</keyword>
<dbReference type="GO" id="GO:0015031">
    <property type="term" value="P:protein transport"/>
    <property type="evidence" value="ECO:0007669"/>
    <property type="project" value="UniProtKB-KW"/>
</dbReference>
<feature type="coiled-coil region" evidence="7">
    <location>
        <begin position="131"/>
        <end position="162"/>
    </location>
</feature>
<evidence type="ECO:0000256" key="5">
    <source>
        <dbReference type="ARBA" id="ARBA00022927"/>
    </source>
</evidence>
<keyword evidence="10" id="KW-1185">Reference proteome</keyword>
<name>A0A1I0N1I8_9FIRM</name>
<keyword evidence="3" id="KW-0813">Transport</keyword>
<sequence length="283" mass="31957">MTKSLSNLYKRNNVVSQKERIIDYNDVIKSKIGVLIELAVKDKANSGGFISGLNAEVVEPFHVRDIDALTTDNEINPQQQISKADIEASAAQAESIIEKANIESDNILYEARNKADIIIKEAYSEGKEKGLEDARIEVDSQISKYQTENEQIKLEIQQQYDDMKAKMEPELVSVITDVFKKVINIISDNNEEIILDLVNSVMHNTEVSREFVIKVSPDDYKFLVNNQGKIYCAMSREVQIEIVEDLSMTKNQCVIESDVGVYDCSLDIQLTNVIKDIKLLSCI</sequence>
<dbReference type="PANTHER" id="PTHR34982:SF1">
    <property type="entry name" value="FLAGELLAR ASSEMBLY PROTEIN FLIH"/>
    <property type="match status" value="1"/>
</dbReference>
<dbReference type="InterPro" id="IPR018035">
    <property type="entry name" value="Flagellar_FliH/T3SS_HrpE"/>
</dbReference>
<dbReference type="Pfam" id="PF02108">
    <property type="entry name" value="FliH"/>
    <property type="match status" value="1"/>
</dbReference>
<dbReference type="Gene3D" id="1.20.5.2950">
    <property type="match status" value="1"/>
</dbReference>
<keyword evidence="7" id="KW-0175">Coiled coil</keyword>
<dbReference type="GO" id="GO:0044781">
    <property type="term" value="P:bacterial-type flagellum organization"/>
    <property type="evidence" value="ECO:0007669"/>
    <property type="project" value="UniProtKB-KW"/>
</dbReference>
<dbReference type="AlphaFoldDB" id="A0A1I0N1I8"/>
<evidence type="ECO:0000256" key="6">
    <source>
        <dbReference type="ARBA" id="ARBA00023225"/>
    </source>
</evidence>
<dbReference type="EMBL" id="FOJI01000002">
    <property type="protein sequence ID" value="SEV94675.1"/>
    <property type="molecule type" value="Genomic_DNA"/>
</dbReference>
<evidence type="ECO:0000256" key="2">
    <source>
        <dbReference type="ARBA" id="ARBA00006602"/>
    </source>
</evidence>